<comment type="caution">
    <text evidence="15">The sequence shown here is derived from an EMBL/GenBank/DDBJ whole genome shotgun (WGS) entry which is preliminary data.</text>
</comment>
<keyword evidence="13" id="KW-0325">Glycoprotein</keyword>
<organism evidence="15 16">
    <name type="scientific">Rhodocollybia butyracea</name>
    <dbReference type="NCBI Taxonomy" id="206335"/>
    <lineage>
        <taxon>Eukaryota</taxon>
        <taxon>Fungi</taxon>
        <taxon>Dikarya</taxon>
        <taxon>Basidiomycota</taxon>
        <taxon>Agaricomycotina</taxon>
        <taxon>Agaricomycetes</taxon>
        <taxon>Agaricomycetidae</taxon>
        <taxon>Agaricales</taxon>
        <taxon>Marasmiineae</taxon>
        <taxon>Omphalotaceae</taxon>
        <taxon>Rhodocollybia</taxon>
    </lineage>
</organism>
<dbReference type="PRINTS" id="PR00463">
    <property type="entry name" value="EP450I"/>
</dbReference>
<evidence type="ECO:0000256" key="3">
    <source>
        <dbReference type="ARBA" id="ARBA00005179"/>
    </source>
</evidence>
<evidence type="ECO:0000256" key="1">
    <source>
        <dbReference type="ARBA" id="ARBA00001971"/>
    </source>
</evidence>
<dbReference type="InterPro" id="IPR050364">
    <property type="entry name" value="Cytochrome_P450_fung"/>
</dbReference>
<evidence type="ECO:0000256" key="7">
    <source>
        <dbReference type="ARBA" id="ARBA00022723"/>
    </source>
</evidence>
<dbReference type="PANTHER" id="PTHR46300:SF2">
    <property type="entry name" value="CYTOCHROME P450 MONOOXYGENASE ALNH-RELATED"/>
    <property type="match status" value="1"/>
</dbReference>
<comment type="subcellular location">
    <subcellularLocation>
        <location evidence="2">Membrane</location>
        <topology evidence="2">Single-pass membrane protein</topology>
    </subcellularLocation>
</comment>
<dbReference type="InterPro" id="IPR036396">
    <property type="entry name" value="Cyt_P450_sf"/>
</dbReference>
<evidence type="ECO:0000313" key="15">
    <source>
        <dbReference type="EMBL" id="KAF9066792.1"/>
    </source>
</evidence>
<reference evidence="15" key="1">
    <citation type="submission" date="2020-11" db="EMBL/GenBank/DDBJ databases">
        <authorList>
            <consortium name="DOE Joint Genome Institute"/>
            <person name="Ahrendt S."/>
            <person name="Riley R."/>
            <person name="Andreopoulos W."/>
            <person name="Labutti K."/>
            <person name="Pangilinan J."/>
            <person name="Ruiz-Duenas F.J."/>
            <person name="Barrasa J.M."/>
            <person name="Sanchez-Garcia M."/>
            <person name="Camarero S."/>
            <person name="Miyauchi S."/>
            <person name="Serrano A."/>
            <person name="Linde D."/>
            <person name="Babiker R."/>
            <person name="Drula E."/>
            <person name="Ayuso-Fernandez I."/>
            <person name="Pacheco R."/>
            <person name="Padilla G."/>
            <person name="Ferreira P."/>
            <person name="Barriuso J."/>
            <person name="Kellner H."/>
            <person name="Castanera R."/>
            <person name="Alfaro M."/>
            <person name="Ramirez L."/>
            <person name="Pisabarro A.G."/>
            <person name="Kuo A."/>
            <person name="Tritt A."/>
            <person name="Lipzen A."/>
            <person name="He G."/>
            <person name="Yan M."/>
            <person name="Ng V."/>
            <person name="Cullen D."/>
            <person name="Martin F."/>
            <person name="Rosso M.-N."/>
            <person name="Henrissat B."/>
            <person name="Hibbett D."/>
            <person name="Martinez A.T."/>
            <person name="Grigoriev I.V."/>
        </authorList>
    </citation>
    <scope>NUCLEOTIDE SEQUENCE</scope>
    <source>
        <strain evidence="15">AH 40177</strain>
    </source>
</reference>
<keyword evidence="11" id="KW-0503">Monooxygenase</keyword>
<dbReference type="PANTHER" id="PTHR46300">
    <property type="entry name" value="P450, PUTATIVE (EUROFUNG)-RELATED-RELATED"/>
    <property type="match status" value="1"/>
</dbReference>
<keyword evidence="7 14" id="KW-0479">Metal-binding</keyword>
<dbReference type="Pfam" id="PF00067">
    <property type="entry name" value="p450"/>
    <property type="match status" value="2"/>
</dbReference>
<dbReference type="Proteomes" id="UP000772434">
    <property type="component" value="Unassembled WGS sequence"/>
</dbReference>
<accession>A0A9P5PQM5</accession>
<keyword evidence="10 14" id="KW-0408">Iron</keyword>
<evidence type="ECO:0000256" key="14">
    <source>
        <dbReference type="PIRSR" id="PIRSR602401-1"/>
    </source>
</evidence>
<dbReference type="CDD" id="cd11065">
    <property type="entry name" value="CYP64-like"/>
    <property type="match status" value="1"/>
</dbReference>
<evidence type="ECO:0000256" key="12">
    <source>
        <dbReference type="ARBA" id="ARBA00023136"/>
    </source>
</evidence>
<evidence type="ECO:0000256" key="6">
    <source>
        <dbReference type="ARBA" id="ARBA00022692"/>
    </source>
</evidence>
<gene>
    <name evidence="15" type="ORF">BDP27DRAFT_1423550</name>
</gene>
<evidence type="ECO:0000256" key="10">
    <source>
        <dbReference type="ARBA" id="ARBA00023004"/>
    </source>
</evidence>
<evidence type="ECO:0000313" key="16">
    <source>
        <dbReference type="Proteomes" id="UP000772434"/>
    </source>
</evidence>
<comment type="pathway">
    <text evidence="3">Secondary metabolite biosynthesis.</text>
</comment>
<dbReference type="EMBL" id="JADNRY010000082">
    <property type="protein sequence ID" value="KAF9066792.1"/>
    <property type="molecule type" value="Genomic_DNA"/>
</dbReference>
<feature type="binding site" description="axial binding residue" evidence="14">
    <location>
        <position position="389"/>
    </location>
    <ligand>
        <name>heme</name>
        <dbReference type="ChEBI" id="CHEBI:30413"/>
    </ligand>
    <ligandPart>
        <name>Fe</name>
        <dbReference type="ChEBI" id="CHEBI:18248"/>
    </ligandPart>
</feature>
<keyword evidence="8" id="KW-1133">Transmembrane helix</keyword>
<sequence>MFPGDLVYIRERNMLITNSSQVAIDLLGKRTRVYSDREESWTTKLCGGERIITFFQHSNKWRSHRKIFNEVFRRSTINRFYPAQYAKVLDLLHSLVATPEHIMQHTMALSQSLMYVTLYGLHINYDDPIARGAAETVDIFGRVFLGGFPTLERYPWLRFMPSFFPGCGFKQIANDLGKKLDDLDILPFERAVNNLKTGTGTSVIAELVLRNEEKPAVIKIIKEMGTASLIAASDTTMSSISSFLLIITLHPDIQVKGQAEIDRVIGRDRLPTFEDRQSLPYVEAIYQEIMRISPPVPLGISHVASEDDSYMGYHIPKGFSPFSLMLFDVKLSMFLSGCTVVPNIWAMNRDPNLYSEPDKFIPERFLDSPSGPFKSVNDIYAYGFGRRVCPGRYIADTTVWLTIAYVLATLDLRKAKDNEGNDIDIPGDFTKTFFRHPMPYISSILPRDAQARDLISATAELK</sequence>
<dbReference type="GO" id="GO:0016020">
    <property type="term" value="C:membrane"/>
    <property type="evidence" value="ECO:0007669"/>
    <property type="project" value="UniProtKB-SubCell"/>
</dbReference>
<protein>
    <submittedName>
        <fullName evidence="15">Cytochrome P450</fullName>
    </submittedName>
</protein>
<dbReference type="InterPro" id="IPR002401">
    <property type="entry name" value="Cyt_P450_E_grp-I"/>
</dbReference>
<keyword evidence="9" id="KW-0560">Oxidoreductase</keyword>
<dbReference type="GO" id="GO:0005506">
    <property type="term" value="F:iron ion binding"/>
    <property type="evidence" value="ECO:0007669"/>
    <property type="project" value="InterPro"/>
</dbReference>
<dbReference type="OrthoDB" id="2789670at2759"/>
<dbReference type="AlphaFoldDB" id="A0A9P5PQM5"/>
<evidence type="ECO:0000256" key="5">
    <source>
        <dbReference type="ARBA" id="ARBA00022617"/>
    </source>
</evidence>
<dbReference type="GO" id="GO:0020037">
    <property type="term" value="F:heme binding"/>
    <property type="evidence" value="ECO:0007669"/>
    <property type="project" value="InterPro"/>
</dbReference>
<comment type="cofactor">
    <cofactor evidence="1 14">
        <name>heme</name>
        <dbReference type="ChEBI" id="CHEBI:30413"/>
    </cofactor>
</comment>
<evidence type="ECO:0000256" key="9">
    <source>
        <dbReference type="ARBA" id="ARBA00023002"/>
    </source>
</evidence>
<keyword evidence="12" id="KW-0472">Membrane</keyword>
<dbReference type="GO" id="GO:0016705">
    <property type="term" value="F:oxidoreductase activity, acting on paired donors, with incorporation or reduction of molecular oxygen"/>
    <property type="evidence" value="ECO:0007669"/>
    <property type="project" value="InterPro"/>
</dbReference>
<dbReference type="GO" id="GO:0004497">
    <property type="term" value="F:monooxygenase activity"/>
    <property type="evidence" value="ECO:0007669"/>
    <property type="project" value="UniProtKB-KW"/>
</dbReference>
<dbReference type="SUPFAM" id="SSF48264">
    <property type="entry name" value="Cytochrome P450"/>
    <property type="match status" value="1"/>
</dbReference>
<comment type="similarity">
    <text evidence="4">Belongs to the cytochrome P450 family.</text>
</comment>
<name>A0A9P5PQM5_9AGAR</name>
<evidence type="ECO:0000256" key="13">
    <source>
        <dbReference type="ARBA" id="ARBA00023180"/>
    </source>
</evidence>
<keyword evidence="5 14" id="KW-0349">Heme</keyword>
<evidence type="ECO:0000256" key="8">
    <source>
        <dbReference type="ARBA" id="ARBA00022989"/>
    </source>
</evidence>
<evidence type="ECO:0000256" key="11">
    <source>
        <dbReference type="ARBA" id="ARBA00023033"/>
    </source>
</evidence>
<evidence type="ECO:0000256" key="2">
    <source>
        <dbReference type="ARBA" id="ARBA00004167"/>
    </source>
</evidence>
<keyword evidence="6" id="KW-0812">Transmembrane</keyword>
<dbReference type="Gene3D" id="1.10.630.10">
    <property type="entry name" value="Cytochrome P450"/>
    <property type="match status" value="1"/>
</dbReference>
<keyword evidence="16" id="KW-1185">Reference proteome</keyword>
<evidence type="ECO:0000256" key="4">
    <source>
        <dbReference type="ARBA" id="ARBA00010617"/>
    </source>
</evidence>
<proteinExistence type="inferred from homology"/>
<dbReference type="InterPro" id="IPR001128">
    <property type="entry name" value="Cyt_P450"/>
</dbReference>